<reference evidence="10 11" key="1">
    <citation type="submission" date="2017-01" db="EMBL/GenBank/DDBJ databases">
        <authorList>
            <person name="Cao J.-M."/>
        </authorList>
    </citation>
    <scope>NUCLEOTIDE SEQUENCE [LARGE SCALE GENOMIC DNA]</scope>
    <source>
        <strain evidence="10 11">888-76</strain>
    </source>
</reference>
<dbReference type="Proteomes" id="UP000187148">
    <property type="component" value="Chromosome"/>
</dbReference>
<dbReference type="PANTHER" id="PTHR43033">
    <property type="entry name" value="TRNA(ILE)-LYSIDINE SYNTHASE-RELATED"/>
    <property type="match status" value="1"/>
</dbReference>
<keyword evidence="2 8" id="KW-0963">Cytoplasm</keyword>
<feature type="binding site" evidence="8">
    <location>
        <begin position="26"/>
        <end position="31"/>
    </location>
    <ligand>
        <name>ATP</name>
        <dbReference type="ChEBI" id="CHEBI:30616"/>
    </ligand>
</feature>
<keyword evidence="6 8" id="KW-0067">ATP-binding</keyword>
<keyword evidence="11" id="KW-1185">Reference proteome</keyword>
<dbReference type="SMART" id="SM00977">
    <property type="entry name" value="TilS_C"/>
    <property type="match status" value="1"/>
</dbReference>
<proteinExistence type="inferred from homology"/>
<dbReference type="CDD" id="cd01992">
    <property type="entry name" value="TilS_N"/>
    <property type="match status" value="1"/>
</dbReference>
<dbReference type="EC" id="6.3.4.19" evidence="8"/>
<evidence type="ECO:0000313" key="10">
    <source>
        <dbReference type="EMBL" id="APZ07536.1"/>
    </source>
</evidence>
<organism evidence="10 11">
    <name type="scientific">Kosakonia cowanii JCM 10956 = DSM 18146</name>
    <dbReference type="NCBI Taxonomy" id="1300165"/>
    <lineage>
        <taxon>Bacteria</taxon>
        <taxon>Pseudomonadati</taxon>
        <taxon>Pseudomonadota</taxon>
        <taxon>Gammaproteobacteria</taxon>
        <taxon>Enterobacterales</taxon>
        <taxon>Enterobacteriaceae</taxon>
        <taxon>Kosakonia</taxon>
    </lineage>
</organism>
<dbReference type="EMBL" id="CP019445">
    <property type="protein sequence ID" value="APZ07536.1"/>
    <property type="molecule type" value="Genomic_DNA"/>
</dbReference>
<evidence type="ECO:0000256" key="6">
    <source>
        <dbReference type="ARBA" id="ARBA00022840"/>
    </source>
</evidence>
<name>A0A831E9R5_9ENTR</name>
<dbReference type="Pfam" id="PF09179">
    <property type="entry name" value="TilS"/>
    <property type="match status" value="1"/>
</dbReference>
<evidence type="ECO:0000313" key="11">
    <source>
        <dbReference type="Proteomes" id="UP000187148"/>
    </source>
</evidence>
<feature type="domain" description="Lysidine-tRNA(Ile) synthetase C-terminal" evidence="9">
    <location>
        <begin position="362"/>
        <end position="434"/>
    </location>
</feature>
<dbReference type="GO" id="GO:0005524">
    <property type="term" value="F:ATP binding"/>
    <property type="evidence" value="ECO:0007669"/>
    <property type="project" value="UniProtKB-UniRule"/>
</dbReference>
<accession>A0A831E9R5</accession>
<evidence type="ECO:0000256" key="8">
    <source>
        <dbReference type="HAMAP-Rule" id="MF_01161"/>
    </source>
</evidence>
<keyword evidence="5 8" id="KW-0547">Nucleotide-binding</keyword>
<dbReference type="InterPro" id="IPR012796">
    <property type="entry name" value="Lysidine-tRNA-synth_C"/>
</dbReference>
<evidence type="ECO:0000256" key="5">
    <source>
        <dbReference type="ARBA" id="ARBA00022741"/>
    </source>
</evidence>
<dbReference type="Pfam" id="PF01171">
    <property type="entry name" value="ATP_bind_3"/>
    <property type="match status" value="1"/>
</dbReference>
<dbReference type="InterPro" id="IPR012795">
    <property type="entry name" value="tRNA_Ile_lys_synt_N"/>
</dbReference>
<comment type="similarity">
    <text evidence="8">Belongs to the tRNA(Ile)-lysidine synthase family.</text>
</comment>
<evidence type="ECO:0000259" key="9">
    <source>
        <dbReference type="SMART" id="SM00977"/>
    </source>
</evidence>
<comment type="subcellular location">
    <subcellularLocation>
        <location evidence="1 8">Cytoplasm</location>
    </subcellularLocation>
</comment>
<dbReference type="NCBIfam" id="TIGR02432">
    <property type="entry name" value="lysidine_TilS_N"/>
    <property type="match status" value="1"/>
</dbReference>
<sequence length="436" mass="48660">MLTLTMTTPLLLSLPTESRQFLVAFSGGLDSTVLLHQLRLWREDRPDVQLRAIHVHHGLSPNADRWAAHCESLCESWQIPLLTVRVTLVDEGKGIEAQARTARYQAFREALLPGEVLVTAQHLDDQSETVLLALKRGSGPAGLAAMPQSLPFGDTQLIRPLLNQSRASLEQWARDHHLSWIEDESNADTRFDRNFLRQNILPLLNARWPHFADAVARSAALCGEQEQLLDELLAESLSTVTTAEGALTIAPLTGYSDARRRALLRRWLAQRGAMMPSRAMLDRLWQEVALAREDAVPCLRVGDDEVRRYQGCLWWVKRTAHPRDAELAWPAPFATLTLPQGLGSLSLLLGGELRAPTVDEAVSVRFQTPGLIHIVGRHGGRKLKKIWQELGVPPWQRDATPLLFYGDTLIAAADRFVTREGVKEAGQTGVCLAWQR</sequence>
<keyword evidence="3 8" id="KW-0436">Ligase</keyword>
<evidence type="ECO:0000256" key="7">
    <source>
        <dbReference type="ARBA" id="ARBA00048539"/>
    </source>
</evidence>
<dbReference type="KEGG" id="kco:BWI95_01395"/>
<comment type="function">
    <text evidence="8">Ligates lysine onto the cytidine present at position 34 of the AUA codon-specific tRNA(Ile) that contains the anticodon CAU, in an ATP-dependent manner. Cytidine is converted to lysidine, thus changing the amino acid specificity of the tRNA from methionine to isoleucine.</text>
</comment>
<dbReference type="InterPro" id="IPR014729">
    <property type="entry name" value="Rossmann-like_a/b/a_fold"/>
</dbReference>
<dbReference type="GO" id="GO:0005737">
    <property type="term" value="C:cytoplasm"/>
    <property type="evidence" value="ECO:0007669"/>
    <property type="project" value="UniProtKB-SubCell"/>
</dbReference>
<dbReference type="RefSeq" id="WP_076770263.1">
    <property type="nucleotide sequence ID" value="NZ_CP019445.1"/>
</dbReference>
<dbReference type="SUPFAM" id="SSF52402">
    <property type="entry name" value="Adenine nucleotide alpha hydrolases-like"/>
    <property type="match status" value="1"/>
</dbReference>
<dbReference type="InterPro" id="IPR012094">
    <property type="entry name" value="tRNA_Ile_lys_synt"/>
</dbReference>
<comment type="domain">
    <text evidence="8">The N-terminal region contains the highly conserved SGGXDS motif, predicted to be a P-loop motif involved in ATP binding.</text>
</comment>
<dbReference type="HAMAP" id="MF_01161">
    <property type="entry name" value="tRNA_Ile_lys_synt"/>
    <property type="match status" value="1"/>
</dbReference>
<dbReference type="PANTHER" id="PTHR43033:SF1">
    <property type="entry name" value="TRNA(ILE)-LYSIDINE SYNTHASE-RELATED"/>
    <property type="match status" value="1"/>
</dbReference>
<dbReference type="GO" id="GO:0006400">
    <property type="term" value="P:tRNA modification"/>
    <property type="evidence" value="ECO:0007669"/>
    <property type="project" value="UniProtKB-UniRule"/>
</dbReference>
<dbReference type="NCBIfam" id="NF007942">
    <property type="entry name" value="PRK10660.1"/>
    <property type="match status" value="1"/>
</dbReference>
<gene>
    <name evidence="8" type="primary">tilS</name>
    <name evidence="10" type="ORF">BWI95_01395</name>
</gene>
<dbReference type="InterPro" id="IPR015262">
    <property type="entry name" value="tRNA_Ile_lys_synt_subst-bd"/>
</dbReference>
<dbReference type="Gene3D" id="1.20.59.20">
    <property type="match status" value="1"/>
</dbReference>
<evidence type="ECO:0000256" key="3">
    <source>
        <dbReference type="ARBA" id="ARBA00022598"/>
    </source>
</evidence>
<dbReference type="Gene3D" id="3.40.50.620">
    <property type="entry name" value="HUPs"/>
    <property type="match status" value="1"/>
</dbReference>
<evidence type="ECO:0000256" key="2">
    <source>
        <dbReference type="ARBA" id="ARBA00022490"/>
    </source>
</evidence>
<dbReference type="NCBIfam" id="TIGR02433">
    <property type="entry name" value="lysidine_TilS_C"/>
    <property type="match status" value="1"/>
</dbReference>
<dbReference type="Pfam" id="PF11734">
    <property type="entry name" value="TilS_C"/>
    <property type="match status" value="1"/>
</dbReference>
<dbReference type="SUPFAM" id="SSF56037">
    <property type="entry name" value="PheT/TilS domain"/>
    <property type="match status" value="1"/>
</dbReference>
<evidence type="ECO:0000256" key="1">
    <source>
        <dbReference type="ARBA" id="ARBA00004496"/>
    </source>
</evidence>
<dbReference type="SUPFAM" id="SSF82829">
    <property type="entry name" value="MesJ substrate recognition domain-like"/>
    <property type="match status" value="1"/>
</dbReference>
<dbReference type="InterPro" id="IPR011063">
    <property type="entry name" value="TilS/TtcA_N"/>
</dbReference>
<protein>
    <recommendedName>
        <fullName evidence="8">tRNA(Ile)-lysidine synthase</fullName>
        <ecNumber evidence="8">6.3.4.19</ecNumber>
    </recommendedName>
    <alternativeName>
        <fullName evidence="8">tRNA(Ile)-2-lysyl-cytidine synthase</fullName>
    </alternativeName>
    <alternativeName>
        <fullName evidence="8">tRNA(Ile)-lysidine synthetase</fullName>
    </alternativeName>
</protein>
<comment type="catalytic activity">
    <reaction evidence="7 8">
        <text>cytidine(34) in tRNA(Ile2) + L-lysine + ATP = lysidine(34) in tRNA(Ile2) + AMP + diphosphate + H(+)</text>
        <dbReference type="Rhea" id="RHEA:43744"/>
        <dbReference type="Rhea" id="RHEA-COMP:10625"/>
        <dbReference type="Rhea" id="RHEA-COMP:10670"/>
        <dbReference type="ChEBI" id="CHEBI:15378"/>
        <dbReference type="ChEBI" id="CHEBI:30616"/>
        <dbReference type="ChEBI" id="CHEBI:32551"/>
        <dbReference type="ChEBI" id="CHEBI:33019"/>
        <dbReference type="ChEBI" id="CHEBI:82748"/>
        <dbReference type="ChEBI" id="CHEBI:83665"/>
        <dbReference type="ChEBI" id="CHEBI:456215"/>
        <dbReference type="EC" id="6.3.4.19"/>
    </reaction>
</comment>
<keyword evidence="4 8" id="KW-0819">tRNA processing</keyword>
<dbReference type="GO" id="GO:0032267">
    <property type="term" value="F:tRNA(Ile)-lysidine synthase activity"/>
    <property type="evidence" value="ECO:0007669"/>
    <property type="project" value="UniProtKB-EC"/>
</dbReference>
<evidence type="ECO:0000256" key="4">
    <source>
        <dbReference type="ARBA" id="ARBA00022694"/>
    </source>
</evidence>
<dbReference type="AlphaFoldDB" id="A0A831E9R5"/>